<sequence length="349" mass="37694">MSDDIGAPAAISKVFLVVETSPSAQAPGKARRHAHIVAWLADRDQTTESLSLLPETVRNAGLIRRFLGVLLGLPGVIRHTRRGDTLYFLGLGEVHLLMAAAITAIFGRTVIYDACDSWVLQLAAREEAGAGARAFMSRAGAALQRIAPRRLAVSYISARDADADRAAGILARRAVHVIPPMLPETLRNLPEVVRGRVDRIVAGVDMRSFHNLSGFEELREGWESIRAENPGVVLELFGLGLPEVIAEGVIVRGWAPSLSELYVGNTAVFITNQGGSGVPNKLVEAVAARRPVVIHHRSMGLVEPGPWVFPYETNLAEQLSNLLRLELEPDASNYPRLAASMGDDSGSQE</sequence>
<evidence type="ECO:0000313" key="2">
    <source>
        <dbReference type="Proteomes" id="UP000325827"/>
    </source>
</evidence>
<name>A0A5J5J0E1_9MICO</name>
<protein>
    <submittedName>
        <fullName evidence="1">Glycosyltransferase family 4 protein</fullName>
    </submittedName>
</protein>
<dbReference type="AlphaFoldDB" id="A0A5J5J0E1"/>
<comment type="caution">
    <text evidence="1">The sequence shown here is derived from an EMBL/GenBank/DDBJ whole genome shotgun (WGS) entry which is preliminary data.</text>
</comment>
<proteinExistence type="predicted"/>
<dbReference type="Proteomes" id="UP000325827">
    <property type="component" value="Unassembled WGS sequence"/>
</dbReference>
<keyword evidence="2" id="KW-1185">Reference proteome</keyword>
<dbReference type="GO" id="GO:0016740">
    <property type="term" value="F:transferase activity"/>
    <property type="evidence" value="ECO:0007669"/>
    <property type="project" value="UniProtKB-KW"/>
</dbReference>
<gene>
    <name evidence="1" type="ORF">F6B43_10180</name>
</gene>
<dbReference type="SUPFAM" id="SSF53756">
    <property type="entry name" value="UDP-Glycosyltransferase/glycogen phosphorylase"/>
    <property type="match status" value="1"/>
</dbReference>
<dbReference type="EMBL" id="VYSA01000002">
    <property type="protein sequence ID" value="KAA9107797.1"/>
    <property type="molecule type" value="Genomic_DNA"/>
</dbReference>
<dbReference type="OrthoDB" id="7615426at2"/>
<dbReference type="RefSeq" id="WP_150448832.1">
    <property type="nucleotide sequence ID" value="NZ_VYSA01000002.1"/>
</dbReference>
<dbReference type="Pfam" id="PF13692">
    <property type="entry name" value="Glyco_trans_1_4"/>
    <property type="match status" value="1"/>
</dbReference>
<organism evidence="1 2">
    <name type="scientific">Microbacterium rhizomatis</name>
    <dbReference type="NCBI Taxonomy" id="1631477"/>
    <lineage>
        <taxon>Bacteria</taxon>
        <taxon>Bacillati</taxon>
        <taxon>Actinomycetota</taxon>
        <taxon>Actinomycetes</taxon>
        <taxon>Micrococcales</taxon>
        <taxon>Microbacteriaceae</taxon>
        <taxon>Microbacterium</taxon>
    </lineage>
</organism>
<accession>A0A5J5J0E1</accession>
<reference evidence="2" key="1">
    <citation type="submission" date="2019-09" db="EMBL/GenBank/DDBJ databases">
        <title>Mumia zhuanghuii sp. nov. isolated from the intestinal contents of plateau pika (Ochotona curzoniae) in the Qinghai-Tibet plateau of China.</title>
        <authorList>
            <person name="Tian Z."/>
        </authorList>
    </citation>
    <scope>NUCLEOTIDE SEQUENCE [LARGE SCALE GENOMIC DNA]</scope>
    <source>
        <strain evidence="2">JCM 30598</strain>
    </source>
</reference>
<keyword evidence="1" id="KW-0808">Transferase</keyword>
<evidence type="ECO:0000313" key="1">
    <source>
        <dbReference type="EMBL" id="KAA9107797.1"/>
    </source>
</evidence>